<feature type="domain" description="L,D-TPase catalytic" evidence="9">
    <location>
        <begin position="317"/>
        <end position="503"/>
    </location>
</feature>
<accession>A0ABZ0IS64</accession>
<feature type="active site" description="Nucleophile" evidence="7">
    <location>
        <position position="468"/>
    </location>
</feature>
<evidence type="ECO:0000259" key="9">
    <source>
        <dbReference type="PROSITE" id="PS52029"/>
    </source>
</evidence>
<dbReference type="CDD" id="cd16913">
    <property type="entry name" value="YkuD_like"/>
    <property type="match status" value="1"/>
</dbReference>
<evidence type="ECO:0000256" key="7">
    <source>
        <dbReference type="PROSITE-ProRule" id="PRU01373"/>
    </source>
</evidence>
<feature type="active site" description="Proton donor/acceptor" evidence="7">
    <location>
        <position position="449"/>
    </location>
</feature>
<feature type="signal peptide" evidence="8">
    <location>
        <begin position="1"/>
        <end position="23"/>
    </location>
</feature>
<name>A0ABZ0IS64_9BACT</name>
<evidence type="ECO:0000256" key="6">
    <source>
        <dbReference type="ARBA" id="ARBA00023316"/>
    </source>
</evidence>
<dbReference type="EMBL" id="CP136051">
    <property type="protein sequence ID" value="WOK06427.1"/>
    <property type="molecule type" value="Genomic_DNA"/>
</dbReference>
<dbReference type="Pfam" id="PF20142">
    <property type="entry name" value="Scaffold"/>
    <property type="match status" value="1"/>
</dbReference>
<dbReference type="InterPro" id="IPR052905">
    <property type="entry name" value="LD-transpeptidase_YkuD-like"/>
</dbReference>
<dbReference type="InterPro" id="IPR036366">
    <property type="entry name" value="PGBDSf"/>
</dbReference>
<keyword evidence="8" id="KW-0732">Signal</keyword>
<dbReference type="Pfam" id="PF01471">
    <property type="entry name" value="PG_binding_1"/>
    <property type="match status" value="1"/>
</dbReference>
<keyword evidence="4 7" id="KW-0133">Cell shape</keyword>
<evidence type="ECO:0000313" key="11">
    <source>
        <dbReference type="Proteomes" id="UP001302349"/>
    </source>
</evidence>
<dbReference type="Pfam" id="PF03734">
    <property type="entry name" value="YkuD"/>
    <property type="match status" value="1"/>
</dbReference>
<evidence type="ECO:0000256" key="4">
    <source>
        <dbReference type="ARBA" id="ARBA00022960"/>
    </source>
</evidence>
<organism evidence="10 11">
    <name type="scientific">Imperialibacter roseus</name>
    <dbReference type="NCBI Taxonomy" id="1324217"/>
    <lineage>
        <taxon>Bacteria</taxon>
        <taxon>Pseudomonadati</taxon>
        <taxon>Bacteroidota</taxon>
        <taxon>Cytophagia</taxon>
        <taxon>Cytophagales</taxon>
        <taxon>Flammeovirgaceae</taxon>
        <taxon>Imperialibacter</taxon>
    </lineage>
</organism>
<evidence type="ECO:0000256" key="8">
    <source>
        <dbReference type="SAM" id="SignalP"/>
    </source>
</evidence>
<dbReference type="SUPFAM" id="SSF141523">
    <property type="entry name" value="L,D-transpeptidase catalytic domain-like"/>
    <property type="match status" value="1"/>
</dbReference>
<dbReference type="PANTHER" id="PTHR41533:SF2">
    <property type="entry name" value="BLR7131 PROTEIN"/>
    <property type="match status" value="1"/>
</dbReference>
<comment type="similarity">
    <text evidence="2">Belongs to the YkuD family.</text>
</comment>
<dbReference type="InterPro" id="IPR005490">
    <property type="entry name" value="LD_TPept_cat_dom"/>
</dbReference>
<comment type="pathway">
    <text evidence="1 7">Cell wall biogenesis; peptidoglycan biosynthesis.</text>
</comment>
<dbReference type="InterPro" id="IPR036365">
    <property type="entry name" value="PGBD-like_sf"/>
</dbReference>
<dbReference type="Gene3D" id="2.40.440.10">
    <property type="entry name" value="L,D-transpeptidase catalytic domain-like"/>
    <property type="match status" value="1"/>
</dbReference>
<evidence type="ECO:0000256" key="5">
    <source>
        <dbReference type="ARBA" id="ARBA00022984"/>
    </source>
</evidence>
<dbReference type="SUPFAM" id="SSF47090">
    <property type="entry name" value="PGBD-like"/>
    <property type="match status" value="1"/>
</dbReference>
<dbReference type="RefSeq" id="WP_317489151.1">
    <property type="nucleotide sequence ID" value="NZ_CP136051.1"/>
</dbReference>
<dbReference type="InterPro" id="IPR002477">
    <property type="entry name" value="Peptidoglycan-bd-like"/>
</dbReference>
<keyword evidence="11" id="KW-1185">Reference proteome</keyword>
<proteinExistence type="inferred from homology"/>
<keyword evidence="5 7" id="KW-0573">Peptidoglycan synthesis</keyword>
<dbReference type="PANTHER" id="PTHR41533">
    <property type="entry name" value="L,D-TRANSPEPTIDASE HI_1667-RELATED"/>
    <property type="match status" value="1"/>
</dbReference>
<dbReference type="PROSITE" id="PS52029">
    <property type="entry name" value="LD_TPASE"/>
    <property type="match status" value="1"/>
</dbReference>
<keyword evidence="3" id="KW-0808">Transferase</keyword>
<keyword evidence="6 7" id="KW-0961">Cell wall biogenesis/degradation</keyword>
<protein>
    <submittedName>
        <fullName evidence="10">L,D-transpeptidase family protein</fullName>
    </submittedName>
</protein>
<gene>
    <name evidence="10" type="ORF">RT717_25460</name>
</gene>
<dbReference type="InterPro" id="IPR045380">
    <property type="entry name" value="LD_TPept_scaffold_dom"/>
</dbReference>
<sequence>MLVRNAFFFVFLSFLFLAPKISAHDFTNDELAEAIRLRLETAQAYGQMRLGDEPVFCINTLPEFYVSRDFQPLWITTGDKYQKAKEMLSIIGDAEAEGLTPDDYHYARILTSLNHSIRHDSVGRFELIKLELLLSDAFFLYTSHLYYGKLNPETADPEWKAKRKTDSFDFAGYLTEAVESGKLREYTQMLAPRLPEYAVLKSFLDYYREVVARGGFPNVPAGDKLQRGDSSERIVAIKKRLYMGSNVEIKDGNMSPFFDDDLEAALKIFQRRNGLGADGVAGVKTVELLNVPAEKRIQDIKINMERLRWLPEDLGERYILVNLGSFELEIFDKASKTYDSEVIIGKTYRKTPIFSSKMTYLVLNPTWTVPPTILKSDILPEARKDPSVITRKGLKVLRSDGTEVPLADVDWPNVSSTNFPYMLRQPPGPTNALGDVKFMFPNPYSVYIHDTPSREMFNKSERAFSSGCIRLKNPLNMAAYLLAGTKYTREEIGKIVQTRVETTITLPKPLDVHILYLTAWVSESNSLRFGVDIYERDARIAKGLSGTPEGGSSIGSRL</sequence>
<evidence type="ECO:0000256" key="3">
    <source>
        <dbReference type="ARBA" id="ARBA00022679"/>
    </source>
</evidence>
<dbReference type="InterPro" id="IPR038063">
    <property type="entry name" value="Transpep_catalytic_dom"/>
</dbReference>
<evidence type="ECO:0000256" key="1">
    <source>
        <dbReference type="ARBA" id="ARBA00004752"/>
    </source>
</evidence>
<dbReference type="Gene3D" id="1.10.101.10">
    <property type="entry name" value="PGBD-like superfamily/PGBD"/>
    <property type="match status" value="1"/>
</dbReference>
<evidence type="ECO:0000313" key="10">
    <source>
        <dbReference type="EMBL" id="WOK06427.1"/>
    </source>
</evidence>
<evidence type="ECO:0000256" key="2">
    <source>
        <dbReference type="ARBA" id="ARBA00005992"/>
    </source>
</evidence>
<dbReference type="Proteomes" id="UP001302349">
    <property type="component" value="Chromosome"/>
</dbReference>
<reference evidence="10 11" key="1">
    <citation type="journal article" date="2023" name="Microbiol. Resour. Announc.">
        <title>Complete Genome Sequence of Imperialibacter roseus strain P4T.</title>
        <authorList>
            <person name="Tizabi D.R."/>
            <person name="Bachvaroff T."/>
            <person name="Hill R.T."/>
        </authorList>
    </citation>
    <scope>NUCLEOTIDE SEQUENCE [LARGE SCALE GENOMIC DNA]</scope>
    <source>
        <strain evidence="10 11">P4T</strain>
    </source>
</reference>
<feature type="chain" id="PRO_5045269638" evidence="8">
    <location>
        <begin position="24"/>
        <end position="558"/>
    </location>
</feature>